<evidence type="ECO:0008006" key="2">
    <source>
        <dbReference type="Google" id="ProtNLM"/>
    </source>
</evidence>
<dbReference type="Gene3D" id="3.20.20.70">
    <property type="entry name" value="Aldolase class I"/>
    <property type="match status" value="1"/>
</dbReference>
<dbReference type="InterPro" id="IPR013785">
    <property type="entry name" value="Aldolase_TIM"/>
</dbReference>
<dbReference type="Pfam" id="PF01791">
    <property type="entry name" value="DeoC"/>
    <property type="match status" value="1"/>
</dbReference>
<dbReference type="CDD" id="cd00958">
    <property type="entry name" value="DhnA"/>
    <property type="match status" value="1"/>
</dbReference>
<proteinExistence type="predicted"/>
<dbReference type="SUPFAM" id="SSF51569">
    <property type="entry name" value="Aldolase"/>
    <property type="match status" value="1"/>
</dbReference>
<sequence length="298" mass="32240">MADTDNTEAKNYAADVPMRSEPFFLKGSNNLDWGMKNRLAAIFNPSSGRTVMLAFDHGYFLGPTSGLERVDLNIVPLIPYADTLMLTRGILRTSIPPTYTRGIVLRASGGPSILKELSNEEIAVSIDEAIRLNVAAMAVQVFVGGEHETRSVHNMTRLVDMGNRHGIATLAVTAVGTEMVRDAKYMRLATRMCAELGATYVKTYYVDEGFETVTAACPVPIVIAGGKKLPEAEALQLAHNAVQQGAAGVDMGRNIFQSDAPVAMIQAVRGVVHKNLSPKEAYDLYLTLKDGDEHPADS</sequence>
<dbReference type="InterPro" id="IPR050456">
    <property type="entry name" value="DeoC/FbaB_aldolase"/>
</dbReference>
<gene>
    <name evidence="1" type="ORF">METZ01_LOCUS199103</name>
</gene>
<organism evidence="1">
    <name type="scientific">marine metagenome</name>
    <dbReference type="NCBI Taxonomy" id="408172"/>
    <lineage>
        <taxon>unclassified sequences</taxon>
        <taxon>metagenomes</taxon>
        <taxon>ecological metagenomes</taxon>
    </lineage>
</organism>
<name>A0A382E782_9ZZZZ</name>
<accession>A0A382E782</accession>
<dbReference type="InterPro" id="IPR002915">
    <property type="entry name" value="DeoC/FbaB/LacD_aldolase"/>
</dbReference>
<dbReference type="PANTHER" id="PTHR47916:SF1">
    <property type="entry name" value="3-HYDROXY-5-PHOSPHONOOXYPENTANE-2,4-DIONE THIOLASE"/>
    <property type="match status" value="1"/>
</dbReference>
<dbReference type="GO" id="GO:0004332">
    <property type="term" value="F:fructose-bisphosphate aldolase activity"/>
    <property type="evidence" value="ECO:0007669"/>
    <property type="project" value="InterPro"/>
</dbReference>
<dbReference type="PIRSF" id="PIRSF038992">
    <property type="entry name" value="Aldolase_Ia"/>
    <property type="match status" value="1"/>
</dbReference>
<evidence type="ECO:0000313" key="1">
    <source>
        <dbReference type="EMBL" id="SVB46249.1"/>
    </source>
</evidence>
<dbReference type="PANTHER" id="PTHR47916">
    <property type="entry name" value="FRUCTOSE-BISPHOSPHATE ALDOLASE CLASS 1"/>
    <property type="match status" value="1"/>
</dbReference>
<dbReference type="AlphaFoldDB" id="A0A382E782"/>
<dbReference type="EMBL" id="UINC01042938">
    <property type="protein sequence ID" value="SVB46249.1"/>
    <property type="molecule type" value="Genomic_DNA"/>
</dbReference>
<dbReference type="SMART" id="SM01133">
    <property type="entry name" value="DeoC"/>
    <property type="match status" value="1"/>
</dbReference>
<protein>
    <recommendedName>
        <fullName evidence="2">Autoinducer 2 aldolase</fullName>
    </recommendedName>
</protein>
<dbReference type="NCBIfam" id="NF006081">
    <property type="entry name" value="PRK08227.1"/>
    <property type="match status" value="1"/>
</dbReference>
<dbReference type="InterPro" id="IPR041720">
    <property type="entry name" value="FbaB-like"/>
</dbReference>
<reference evidence="1" key="1">
    <citation type="submission" date="2018-05" db="EMBL/GenBank/DDBJ databases">
        <authorList>
            <person name="Lanie J.A."/>
            <person name="Ng W.-L."/>
            <person name="Kazmierczak K.M."/>
            <person name="Andrzejewski T.M."/>
            <person name="Davidsen T.M."/>
            <person name="Wayne K.J."/>
            <person name="Tettelin H."/>
            <person name="Glass J.I."/>
            <person name="Rusch D."/>
            <person name="Podicherti R."/>
            <person name="Tsui H.-C.T."/>
            <person name="Winkler M.E."/>
        </authorList>
    </citation>
    <scope>NUCLEOTIDE SEQUENCE</scope>
</reference>